<evidence type="ECO:0000313" key="5">
    <source>
        <dbReference type="EMBL" id="MFD2840725.1"/>
    </source>
</evidence>
<organism evidence="5 6">
    <name type="scientific">Populibacterium corticicola</name>
    <dbReference type="NCBI Taxonomy" id="1812826"/>
    <lineage>
        <taxon>Bacteria</taxon>
        <taxon>Bacillati</taxon>
        <taxon>Actinomycetota</taxon>
        <taxon>Actinomycetes</taxon>
        <taxon>Micrococcales</taxon>
        <taxon>Jonesiaceae</taxon>
        <taxon>Populibacterium</taxon>
    </lineage>
</organism>
<protein>
    <submittedName>
        <fullName evidence="5">ABC transporter substrate-binding protein</fullName>
    </submittedName>
</protein>
<name>A0ABW5XE13_9MICO</name>
<reference evidence="6" key="1">
    <citation type="journal article" date="2019" name="Int. J. Syst. Evol. Microbiol.">
        <title>The Global Catalogue of Microorganisms (GCM) 10K type strain sequencing project: providing services to taxonomists for standard genome sequencing and annotation.</title>
        <authorList>
            <consortium name="The Broad Institute Genomics Platform"/>
            <consortium name="The Broad Institute Genome Sequencing Center for Infectious Disease"/>
            <person name="Wu L."/>
            <person name="Ma J."/>
        </authorList>
    </citation>
    <scope>NUCLEOTIDE SEQUENCE [LARGE SCALE GENOMIC DNA]</scope>
    <source>
        <strain evidence="6">KCTC 33576</strain>
    </source>
</reference>
<dbReference type="PANTHER" id="PTHR30061">
    <property type="entry name" value="MALTOSE-BINDING PERIPLASMIC PROTEIN"/>
    <property type="match status" value="1"/>
</dbReference>
<comment type="similarity">
    <text evidence="1">Belongs to the bacterial solute-binding protein 1 family.</text>
</comment>
<gene>
    <name evidence="5" type="ORF">ACFSYH_09090</name>
</gene>
<dbReference type="PROSITE" id="PS01037">
    <property type="entry name" value="SBP_BACTERIAL_1"/>
    <property type="match status" value="1"/>
</dbReference>
<keyword evidence="2" id="KW-0813">Transport</keyword>
<dbReference type="Pfam" id="PF13416">
    <property type="entry name" value="SBP_bac_8"/>
    <property type="match status" value="1"/>
</dbReference>
<evidence type="ECO:0000256" key="4">
    <source>
        <dbReference type="SAM" id="SignalP"/>
    </source>
</evidence>
<dbReference type="EMBL" id="JBHUOP010000003">
    <property type="protein sequence ID" value="MFD2840725.1"/>
    <property type="molecule type" value="Genomic_DNA"/>
</dbReference>
<dbReference type="InterPro" id="IPR006061">
    <property type="entry name" value="SBP_1_CS"/>
</dbReference>
<evidence type="ECO:0000256" key="3">
    <source>
        <dbReference type="ARBA" id="ARBA00022729"/>
    </source>
</evidence>
<dbReference type="Proteomes" id="UP001597391">
    <property type="component" value="Unassembled WGS sequence"/>
</dbReference>
<sequence>MKTPKTRSLGVKLIAFSAVSMLALTACSQGSATKQEPGSTSSGDGDSKTVVRYMNFSANGGNEETLAAIEAAFEAANTDIDVQIETLPYDDYFTKLQTAVAGKTVSDAFELNYENFVTYAASGALAEIPVSNTSAYSPRVFEAFQHDGKQYGLPVSFSNVVLFYNKDLFDKAGLDYPTADWTWEDEQKAAEAITDKDAGVWGDYQPISFHEFYKALAQTGGQFLNDSGTEATIATPQGEAAATWLIEKSGVSMPTEADGAGTPDFDTNLFKEGKLGMWHSGIWMFGGLAEVEGLNWDIVVEPGNTQKASALFANGAAISATSPNLEATAKWVEFLTSSKEMVDLRLEKAWELPPVADDALFAPYLEQTPPENRQAVIDSLDAIAMPPVVVQQQEMQDIVGEELSNAAAGRKDVATALQDAQDRINATLE</sequence>
<accession>A0ABW5XE13</accession>
<comment type="caution">
    <text evidence="5">The sequence shown here is derived from an EMBL/GenBank/DDBJ whole genome shotgun (WGS) entry which is preliminary data.</text>
</comment>
<dbReference type="CDD" id="cd13585">
    <property type="entry name" value="PBP2_TMBP_like"/>
    <property type="match status" value="1"/>
</dbReference>
<dbReference type="SUPFAM" id="SSF53850">
    <property type="entry name" value="Periplasmic binding protein-like II"/>
    <property type="match status" value="1"/>
</dbReference>
<evidence type="ECO:0000256" key="2">
    <source>
        <dbReference type="ARBA" id="ARBA00022448"/>
    </source>
</evidence>
<dbReference type="PROSITE" id="PS51257">
    <property type="entry name" value="PROKAR_LIPOPROTEIN"/>
    <property type="match status" value="1"/>
</dbReference>
<feature type="signal peptide" evidence="4">
    <location>
        <begin position="1"/>
        <end position="28"/>
    </location>
</feature>
<evidence type="ECO:0000313" key="6">
    <source>
        <dbReference type="Proteomes" id="UP001597391"/>
    </source>
</evidence>
<dbReference type="InterPro" id="IPR006059">
    <property type="entry name" value="SBP"/>
</dbReference>
<dbReference type="Gene3D" id="3.40.190.10">
    <property type="entry name" value="Periplasmic binding protein-like II"/>
    <property type="match status" value="1"/>
</dbReference>
<proteinExistence type="inferred from homology"/>
<dbReference type="RefSeq" id="WP_377466602.1">
    <property type="nucleotide sequence ID" value="NZ_JBHUOP010000003.1"/>
</dbReference>
<evidence type="ECO:0000256" key="1">
    <source>
        <dbReference type="ARBA" id="ARBA00008520"/>
    </source>
</evidence>
<dbReference type="PANTHER" id="PTHR30061:SF50">
    <property type="entry name" value="MALTOSE_MALTODEXTRIN-BINDING PERIPLASMIC PROTEIN"/>
    <property type="match status" value="1"/>
</dbReference>
<keyword evidence="6" id="KW-1185">Reference proteome</keyword>
<feature type="chain" id="PRO_5045419653" evidence="4">
    <location>
        <begin position="29"/>
        <end position="429"/>
    </location>
</feature>
<keyword evidence="3 4" id="KW-0732">Signal</keyword>